<comment type="similarity">
    <text evidence="1">Belongs to the histone deacetylase family.</text>
</comment>
<evidence type="ECO:0000313" key="4">
    <source>
        <dbReference type="Proteomes" id="UP000029640"/>
    </source>
</evidence>
<dbReference type="PANTHER" id="PTHR10625">
    <property type="entry name" value="HISTONE DEACETYLASE HDAC1-RELATED"/>
    <property type="match status" value="1"/>
</dbReference>
<name>A0A095VS19_9GAMM</name>
<dbReference type="Proteomes" id="UP000029640">
    <property type="component" value="Unassembled WGS sequence"/>
</dbReference>
<evidence type="ECO:0000313" key="3">
    <source>
        <dbReference type="EMBL" id="KGE04155.1"/>
    </source>
</evidence>
<dbReference type="InterPro" id="IPR023801">
    <property type="entry name" value="His_deacetylse_dom"/>
</dbReference>
<dbReference type="PATRIC" id="fig|1265313.6.peg.1234"/>
<dbReference type="PRINTS" id="PR01270">
    <property type="entry name" value="HDASUPER"/>
</dbReference>
<organism evidence="3 4">
    <name type="scientific">Pseudohaliea rubra DSM 19751</name>
    <dbReference type="NCBI Taxonomy" id="1265313"/>
    <lineage>
        <taxon>Bacteria</taxon>
        <taxon>Pseudomonadati</taxon>
        <taxon>Pseudomonadota</taxon>
        <taxon>Gammaproteobacteria</taxon>
        <taxon>Cellvibrionales</taxon>
        <taxon>Halieaceae</taxon>
        <taxon>Pseudohaliea</taxon>
    </lineage>
</organism>
<comment type="caution">
    <text evidence="3">The sequence shown here is derived from an EMBL/GenBank/DDBJ whole genome shotgun (WGS) entry which is preliminary data.</text>
</comment>
<dbReference type="AlphaFoldDB" id="A0A095VS19"/>
<accession>A0A095VS19</accession>
<feature type="domain" description="Histone deacetylase" evidence="2">
    <location>
        <begin position="19"/>
        <end position="303"/>
    </location>
</feature>
<dbReference type="GO" id="GO:0004407">
    <property type="term" value="F:histone deacetylase activity"/>
    <property type="evidence" value="ECO:0007669"/>
    <property type="project" value="TreeGrafter"/>
</dbReference>
<gene>
    <name evidence="3" type="ORF">HRUBRA_01250</name>
</gene>
<evidence type="ECO:0000256" key="1">
    <source>
        <dbReference type="ARBA" id="ARBA00005947"/>
    </source>
</evidence>
<dbReference type="InterPro" id="IPR000286">
    <property type="entry name" value="HDACs"/>
</dbReference>
<dbReference type="STRING" id="1265313.HRUBRA_01250"/>
<dbReference type="GO" id="GO:0040029">
    <property type="term" value="P:epigenetic regulation of gene expression"/>
    <property type="evidence" value="ECO:0007669"/>
    <property type="project" value="TreeGrafter"/>
</dbReference>
<dbReference type="eggNOG" id="COG0123">
    <property type="taxonomic scope" value="Bacteria"/>
</dbReference>
<dbReference type="RefSeq" id="WP_084592627.1">
    <property type="nucleotide sequence ID" value="NZ_KN234781.1"/>
</dbReference>
<dbReference type="SUPFAM" id="SSF52768">
    <property type="entry name" value="Arginase/deacetylase"/>
    <property type="match status" value="1"/>
</dbReference>
<dbReference type="OrthoDB" id="9808367at2"/>
<dbReference type="InterPro" id="IPR023696">
    <property type="entry name" value="Ureohydrolase_dom_sf"/>
</dbReference>
<protein>
    <submittedName>
        <fullName evidence="3">Deacetylase</fullName>
    </submittedName>
</protein>
<evidence type="ECO:0000259" key="2">
    <source>
        <dbReference type="Pfam" id="PF00850"/>
    </source>
</evidence>
<dbReference type="PANTHER" id="PTHR10625:SF10">
    <property type="entry name" value="HISTONE DEACETYLASE HDAC1"/>
    <property type="match status" value="1"/>
</dbReference>
<dbReference type="HOGENOM" id="CLU_007727_8_1_6"/>
<dbReference type="InterPro" id="IPR037138">
    <property type="entry name" value="His_deacetylse_dom_sf"/>
</dbReference>
<proteinExistence type="inferred from homology"/>
<dbReference type="Pfam" id="PF00850">
    <property type="entry name" value="Hist_deacetyl"/>
    <property type="match status" value="1"/>
</dbReference>
<dbReference type="CDD" id="cd11599">
    <property type="entry name" value="HDAC_classII_2"/>
    <property type="match status" value="1"/>
</dbReference>
<sequence>MTIGYITHTDCLRHDMGLHPECPARLTAINDRLIASGVDMALVHYDAPLAERAWLERVHDPAYLDDLDARSPQGGLAWVDGDTAMNPDSLTAARRAAGAAALAVDLVLSGKETRVFCAVRPPGHHAERNRAMGFCFYNNVAVAALHALEAHGLSRVAIVDFDVHHGNGTEHIVAGDQRLLFCSTFQHPFYPHSGYNSIDSNVVNAPLPAGADGAAFAAAVEANWLPRLRAFAPELVLVSAGFDAHQADAMAGLNFVDSDYAWVTGELCALAAESAEGRIISLLEGGYDLHALARSVEAHLKAMLG</sequence>
<dbReference type="Gene3D" id="3.40.800.20">
    <property type="entry name" value="Histone deacetylase domain"/>
    <property type="match status" value="1"/>
</dbReference>
<reference evidence="3 4" key="1">
    <citation type="journal article" date="2014" name="Genome Announc.">
        <title>Genome Sequence of Gammaproteobacterial Pseudohaliea rubra Type Strain DSM 19751, Isolated from Coastal Seawater of the Mediterranean Sea.</title>
        <authorList>
            <person name="Spring S."/>
            <person name="Fiebig A."/>
            <person name="Riedel T."/>
            <person name="Goker M."/>
            <person name="Klenk H.P."/>
        </authorList>
    </citation>
    <scope>NUCLEOTIDE SEQUENCE [LARGE SCALE GENOMIC DNA]</scope>
    <source>
        <strain evidence="3 4">DSM 19751</strain>
    </source>
</reference>
<dbReference type="EMBL" id="AUVB01000036">
    <property type="protein sequence ID" value="KGE04155.1"/>
    <property type="molecule type" value="Genomic_DNA"/>
</dbReference>
<keyword evidence="4" id="KW-1185">Reference proteome</keyword>